<keyword evidence="2" id="KW-0186">Copper</keyword>
<evidence type="ECO:0000256" key="3">
    <source>
        <dbReference type="ARBA" id="ARBA00023157"/>
    </source>
</evidence>
<feature type="signal peptide" evidence="6">
    <location>
        <begin position="1"/>
        <end position="29"/>
    </location>
</feature>
<dbReference type="FunFam" id="2.60.40.420:FF:000013">
    <property type="entry name" value="basic blue protein-like"/>
    <property type="match status" value="1"/>
</dbReference>
<dbReference type="InterPro" id="IPR028871">
    <property type="entry name" value="BlueCu_1_BS"/>
</dbReference>
<dbReference type="InterPro" id="IPR008972">
    <property type="entry name" value="Cupredoxin"/>
</dbReference>
<evidence type="ECO:0000256" key="2">
    <source>
        <dbReference type="ARBA" id="ARBA00023008"/>
    </source>
</evidence>
<dbReference type="Proteomes" id="UP000188354">
    <property type="component" value="Chromosome LG18"/>
</dbReference>
<evidence type="ECO:0000256" key="6">
    <source>
        <dbReference type="SAM" id="SignalP"/>
    </source>
</evidence>
<name>A0A4P1QQU3_LUPAN</name>
<feature type="chain" id="PRO_5020036825" description="Basic blue protein" evidence="6">
    <location>
        <begin position="30"/>
        <end position="124"/>
    </location>
</feature>
<dbReference type="GO" id="GO:0005886">
    <property type="term" value="C:plasma membrane"/>
    <property type="evidence" value="ECO:0007669"/>
    <property type="project" value="TreeGrafter"/>
</dbReference>
<dbReference type="GO" id="GO:0046872">
    <property type="term" value="F:metal ion binding"/>
    <property type="evidence" value="ECO:0007669"/>
    <property type="project" value="UniProtKB-KW"/>
</dbReference>
<dbReference type="PROSITE" id="PS00196">
    <property type="entry name" value="COPPER_BLUE"/>
    <property type="match status" value="1"/>
</dbReference>
<organism evidence="8 9">
    <name type="scientific">Lupinus angustifolius</name>
    <name type="common">Narrow-leaved blue lupine</name>
    <dbReference type="NCBI Taxonomy" id="3871"/>
    <lineage>
        <taxon>Eukaryota</taxon>
        <taxon>Viridiplantae</taxon>
        <taxon>Streptophyta</taxon>
        <taxon>Embryophyta</taxon>
        <taxon>Tracheophyta</taxon>
        <taxon>Spermatophyta</taxon>
        <taxon>Magnoliopsida</taxon>
        <taxon>eudicotyledons</taxon>
        <taxon>Gunneridae</taxon>
        <taxon>Pentapetalae</taxon>
        <taxon>rosids</taxon>
        <taxon>fabids</taxon>
        <taxon>Fabales</taxon>
        <taxon>Fabaceae</taxon>
        <taxon>Papilionoideae</taxon>
        <taxon>50 kb inversion clade</taxon>
        <taxon>genistoids sensu lato</taxon>
        <taxon>core genistoids</taxon>
        <taxon>Genisteae</taxon>
        <taxon>Lupinus</taxon>
    </lineage>
</organism>
<dbReference type="Pfam" id="PF02298">
    <property type="entry name" value="Cu_bind_like"/>
    <property type="match status" value="1"/>
</dbReference>
<evidence type="ECO:0000256" key="4">
    <source>
        <dbReference type="ARBA" id="ARBA00071970"/>
    </source>
</evidence>
<proteinExistence type="predicted"/>
<dbReference type="PANTHER" id="PTHR33021:SF424">
    <property type="entry name" value="BASIC BLUE PROTEIN"/>
    <property type="match status" value="1"/>
</dbReference>
<dbReference type="InterPro" id="IPR039391">
    <property type="entry name" value="Phytocyanin-like"/>
</dbReference>
<dbReference type="InterPro" id="IPR041844">
    <property type="entry name" value="Plantacyanin"/>
</dbReference>
<keyword evidence="1" id="KW-0479">Metal-binding</keyword>
<dbReference type="CDD" id="cd11013">
    <property type="entry name" value="Plantacyanin"/>
    <property type="match status" value="1"/>
</dbReference>
<protein>
    <recommendedName>
        <fullName evidence="4">Basic blue protein</fullName>
    </recommendedName>
    <alternativeName>
        <fullName evidence="5">Plantacyanin</fullName>
    </alternativeName>
</protein>
<dbReference type="PROSITE" id="PS51485">
    <property type="entry name" value="PHYTOCYANIN"/>
    <property type="match status" value="1"/>
</dbReference>
<sequence>MAQGRGNSAMIALMLLFCTLMFHSDIAHATNFKVGDSGGWTFNVVNWPSGKTFKAGDILEFNYDTQAHNVVVVNEGGYNSCSGSSGEVHNSGKDQLKLKQGKNYFICSKPGHCQGGMKIAVSAA</sequence>
<evidence type="ECO:0000256" key="1">
    <source>
        <dbReference type="ARBA" id="ARBA00022723"/>
    </source>
</evidence>
<dbReference type="AlphaFoldDB" id="A0A4P1QQU3"/>
<dbReference type="OrthoDB" id="2011645at2759"/>
<gene>
    <name evidence="8" type="ORF">TanjilG_00921</name>
</gene>
<reference evidence="8 9" key="1">
    <citation type="journal article" date="2017" name="Plant Biotechnol. J.">
        <title>A comprehensive draft genome sequence for lupin (Lupinus angustifolius), an emerging health food: insights into plant-microbe interactions and legume evolution.</title>
        <authorList>
            <person name="Hane J.K."/>
            <person name="Ming Y."/>
            <person name="Kamphuis L.G."/>
            <person name="Nelson M.N."/>
            <person name="Garg G."/>
            <person name="Atkins C.A."/>
            <person name="Bayer P.E."/>
            <person name="Bravo A."/>
            <person name="Bringans S."/>
            <person name="Cannon S."/>
            <person name="Edwards D."/>
            <person name="Foley R."/>
            <person name="Gao L.L."/>
            <person name="Harrison M.J."/>
            <person name="Huang W."/>
            <person name="Hurgobin B."/>
            <person name="Li S."/>
            <person name="Liu C.W."/>
            <person name="McGrath A."/>
            <person name="Morahan G."/>
            <person name="Murray J."/>
            <person name="Weller J."/>
            <person name="Jian J."/>
            <person name="Singh K.B."/>
        </authorList>
    </citation>
    <scope>NUCLEOTIDE SEQUENCE [LARGE SCALE GENOMIC DNA]</scope>
    <source>
        <strain evidence="9">cv. Tanjil</strain>
        <tissue evidence="8">Whole plant</tissue>
    </source>
</reference>
<dbReference type="PANTHER" id="PTHR33021">
    <property type="entry name" value="BLUE COPPER PROTEIN"/>
    <property type="match status" value="1"/>
</dbReference>
<dbReference type="Gramene" id="OIV92787">
    <property type="protein sequence ID" value="OIV92787"/>
    <property type="gene ID" value="TanjilG_00921"/>
</dbReference>
<dbReference type="EMBL" id="CM007378">
    <property type="protein sequence ID" value="OIV92787.1"/>
    <property type="molecule type" value="Genomic_DNA"/>
</dbReference>
<evidence type="ECO:0000259" key="7">
    <source>
        <dbReference type="PROSITE" id="PS51485"/>
    </source>
</evidence>
<accession>A0A4P1QQU3</accession>
<dbReference type="GO" id="GO:0009055">
    <property type="term" value="F:electron transfer activity"/>
    <property type="evidence" value="ECO:0007669"/>
    <property type="project" value="InterPro"/>
</dbReference>
<evidence type="ECO:0000256" key="5">
    <source>
        <dbReference type="ARBA" id="ARBA00082491"/>
    </source>
</evidence>
<keyword evidence="3" id="KW-1015">Disulfide bond</keyword>
<dbReference type="SUPFAM" id="SSF49503">
    <property type="entry name" value="Cupredoxins"/>
    <property type="match status" value="1"/>
</dbReference>
<keyword evidence="6" id="KW-0732">Signal</keyword>
<evidence type="ECO:0000313" key="9">
    <source>
        <dbReference type="Proteomes" id="UP000188354"/>
    </source>
</evidence>
<keyword evidence="9" id="KW-1185">Reference proteome</keyword>
<dbReference type="Gene3D" id="2.60.40.420">
    <property type="entry name" value="Cupredoxins - blue copper proteins"/>
    <property type="match status" value="1"/>
</dbReference>
<evidence type="ECO:0000313" key="8">
    <source>
        <dbReference type="EMBL" id="OIV92787.1"/>
    </source>
</evidence>
<feature type="domain" description="Phytocyanin" evidence="7">
    <location>
        <begin position="30"/>
        <end position="124"/>
    </location>
</feature>
<dbReference type="InterPro" id="IPR003245">
    <property type="entry name" value="Phytocyanin_dom"/>
</dbReference>
<dbReference type="STRING" id="3871.A0A4P1QQU3"/>
<dbReference type="KEGG" id="lang:109333015"/>